<dbReference type="OrthoDB" id="669457at2"/>
<evidence type="ECO:0000313" key="4">
    <source>
        <dbReference type="Proteomes" id="UP000263900"/>
    </source>
</evidence>
<feature type="signal peptide" evidence="1">
    <location>
        <begin position="1"/>
        <end position="20"/>
    </location>
</feature>
<dbReference type="NCBIfam" id="TIGR04183">
    <property type="entry name" value="Por_Secre_tail"/>
    <property type="match status" value="1"/>
</dbReference>
<proteinExistence type="predicted"/>
<dbReference type="Proteomes" id="UP000263900">
    <property type="component" value="Chromosome"/>
</dbReference>
<evidence type="ECO:0000256" key="1">
    <source>
        <dbReference type="SAM" id="SignalP"/>
    </source>
</evidence>
<dbReference type="EMBL" id="CP032157">
    <property type="protein sequence ID" value="AXY73498.1"/>
    <property type="molecule type" value="Genomic_DNA"/>
</dbReference>
<evidence type="ECO:0000259" key="2">
    <source>
        <dbReference type="Pfam" id="PF18962"/>
    </source>
</evidence>
<dbReference type="InterPro" id="IPR026444">
    <property type="entry name" value="Secre_tail"/>
</dbReference>
<name>A0A3B7MH17_9BACT</name>
<reference evidence="3 4" key="1">
    <citation type="submission" date="2018-09" db="EMBL/GenBank/DDBJ databases">
        <title>Genome sequencing of strain 6GH32-13.</title>
        <authorList>
            <person name="Weon H.-Y."/>
            <person name="Heo J."/>
            <person name="Kwon S.-W."/>
        </authorList>
    </citation>
    <scope>NUCLEOTIDE SEQUENCE [LARGE SCALE GENOMIC DNA]</scope>
    <source>
        <strain evidence="3 4">5GH32-13</strain>
    </source>
</reference>
<evidence type="ECO:0000313" key="3">
    <source>
        <dbReference type="EMBL" id="AXY73498.1"/>
    </source>
</evidence>
<keyword evidence="4" id="KW-1185">Reference proteome</keyword>
<protein>
    <submittedName>
        <fullName evidence="3">T9SS C-terminal target domain-containing protein</fullName>
    </submittedName>
</protein>
<gene>
    <name evidence="3" type="ORF">D3H65_05685</name>
</gene>
<accession>A0A3B7MH17</accession>
<dbReference type="Pfam" id="PF18962">
    <property type="entry name" value="Por_Secre_tail"/>
    <property type="match status" value="1"/>
</dbReference>
<sequence>MKRYFYLLLLLMLVAGSQLAAQCPVTAATPFDAARGGATATSGTIIFSGPGSTWVQDGGLANGDGGTMTIGGNLYINGDLRLSNNSSIVIPGGGKLFVYGNVYINSGSTLTINNGGNFYFYGEEWINQPGAVVNNAGGAGIVSFIMPRPAINAADPVSGSARYPGNATAYTATSNTVQYADGGGVDMDVNITNYNPNNVSLCNLDNSAAAGSGGIRLSGTFGFAAAGGHVVLNDNNFILSATGSYVHNAINAYEGYFMSNGTGVLKKEGIANSAAFTFPVGQAENDYTPVTLTNTSGVANDYNVQVKTYANSGSSESVPAEGIDRTWQVYAATAGAANICLQHNAVTNPSGTGTDGSLFTNSTAFVTQQTGSGAWSPGTQTDGGSPLSTHCAVYTLPASAGDVTGYFSKASDLLSPLPVTLASFHGQVVNCSGRLTWKTASESNSLKFVIEHSTNGVDFSPVGELSSENNSNGASYDYNYSRINNGTNYFRLLMVDKDDRYAYSSIISLTSSCAPSILITPNPVQSILTVRNVRAGSQVTVFNVTGQQMVKAHASGSLLQIDTQQWSKGIYTVIVVDNNQVLKTEKVVKQ</sequence>
<feature type="chain" id="PRO_5017544179" evidence="1">
    <location>
        <begin position="21"/>
        <end position="590"/>
    </location>
</feature>
<dbReference type="RefSeq" id="WP_119049336.1">
    <property type="nucleotide sequence ID" value="NZ_CP032157.1"/>
</dbReference>
<feature type="domain" description="Secretion system C-terminal sorting" evidence="2">
    <location>
        <begin position="521"/>
        <end position="587"/>
    </location>
</feature>
<dbReference type="KEGG" id="pseg:D3H65_05685"/>
<dbReference type="AlphaFoldDB" id="A0A3B7MH17"/>
<keyword evidence="1" id="KW-0732">Signal</keyword>
<organism evidence="3 4">
    <name type="scientific">Paraflavitalea soli</name>
    <dbReference type="NCBI Taxonomy" id="2315862"/>
    <lineage>
        <taxon>Bacteria</taxon>
        <taxon>Pseudomonadati</taxon>
        <taxon>Bacteroidota</taxon>
        <taxon>Chitinophagia</taxon>
        <taxon>Chitinophagales</taxon>
        <taxon>Chitinophagaceae</taxon>
        <taxon>Paraflavitalea</taxon>
    </lineage>
</organism>